<dbReference type="eggNOG" id="COG1944">
    <property type="taxonomic scope" value="Bacteria"/>
</dbReference>
<dbReference type="PROSITE" id="PS51664">
    <property type="entry name" value="YCAO"/>
    <property type="match status" value="1"/>
</dbReference>
<evidence type="ECO:0000256" key="1">
    <source>
        <dbReference type="SAM" id="MobiDB-lite"/>
    </source>
</evidence>
<dbReference type="Gene3D" id="3.30.1330.230">
    <property type="match status" value="1"/>
</dbReference>
<dbReference type="HOGENOM" id="CLU_020793_2_1_7"/>
<accession>A9ERM4</accession>
<dbReference type="InterPro" id="IPR027624">
    <property type="entry name" value="TOMM_cyclo_SagD"/>
</dbReference>
<feature type="region of interest" description="Disordered" evidence="1">
    <location>
        <begin position="1"/>
        <end position="26"/>
    </location>
</feature>
<dbReference type="STRING" id="448385.sce7140"/>
<dbReference type="Gene3D" id="3.30.160.660">
    <property type="match status" value="1"/>
</dbReference>
<evidence type="ECO:0000313" key="3">
    <source>
        <dbReference type="EMBL" id="CAN97309.1"/>
    </source>
</evidence>
<protein>
    <submittedName>
        <fullName evidence="3">Conserved domain protein</fullName>
    </submittedName>
</protein>
<proteinExistence type="predicted"/>
<feature type="domain" description="YcaO" evidence="2">
    <location>
        <begin position="86"/>
        <end position="463"/>
    </location>
</feature>
<dbReference type="OrthoDB" id="5380721at2"/>
<dbReference type="KEGG" id="scl:sce7140"/>
<dbReference type="Proteomes" id="UP000002139">
    <property type="component" value="Chromosome"/>
</dbReference>
<dbReference type="RefSeq" id="WP_012239748.1">
    <property type="nucleotide sequence ID" value="NC_010162.1"/>
</dbReference>
<evidence type="ECO:0000313" key="4">
    <source>
        <dbReference type="Proteomes" id="UP000002139"/>
    </source>
</evidence>
<dbReference type="Pfam" id="PF02624">
    <property type="entry name" value="YcaO"/>
    <property type="match status" value="1"/>
</dbReference>
<dbReference type="InterPro" id="IPR003776">
    <property type="entry name" value="YcaO-like_dom"/>
</dbReference>
<name>A9ERM4_SORC5</name>
<organism evidence="3 4">
    <name type="scientific">Sorangium cellulosum (strain So ce56)</name>
    <name type="common">Polyangium cellulosum (strain So ce56)</name>
    <dbReference type="NCBI Taxonomy" id="448385"/>
    <lineage>
        <taxon>Bacteria</taxon>
        <taxon>Pseudomonadati</taxon>
        <taxon>Myxococcota</taxon>
        <taxon>Polyangia</taxon>
        <taxon>Polyangiales</taxon>
        <taxon>Polyangiaceae</taxon>
        <taxon>Sorangium</taxon>
    </lineage>
</organism>
<dbReference type="EMBL" id="AM746676">
    <property type="protein sequence ID" value="CAN97309.1"/>
    <property type="molecule type" value="Genomic_DNA"/>
</dbReference>
<dbReference type="AlphaFoldDB" id="A9ERM4"/>
<sequence>MNMFAPLRSPGGEPARGHVTPKRAQRTPLAEVARRLRTLVSPYTGVVRDTVELLRAPDDCRFFNFGANTGDLSDLVGAPTEVTSNAVHPDREAAWVAAVAEAVERYSSFYVPAGELVFSSYEELDGAAPEPESFALFHPSQYASSDFPYVPFTSRTRVRWVRGWSIQDGMPAWLPAQLTFMGSHLARGEPQIAYSTSSGTALGGTLEEAAFSALMEVIERDAFMLAWNNRLELPLLDWQGDDSPRHDERVVPAPPGIHYAALDASVFFRVPTAIGVTRCALAGQPALTVGAASAATGQEAARKALRGAFQTRVLVKQLLSALPGGRRALEAHQVRTFDDHALYHALRESSASSAFLDGSRERRHLGEVPPLEGTDVLGQTASAVRALARRGVGAYLVDITSPDVRDAGLWVVRVICPELCRLDAPHTARFLGGKRLYHAAYEAGLRSRPLSFADINVHPHPFP</sequence>
<dbReference type="PANTHER" id="PTHR37809:SF1">
    <property type="entry name" value="RIBOSOMAL PROTEIN S12 METHYLTHIOTRANSFERASE ACCESSORY FACTOR YCAO"/>
    <property type="match status" value="1"/>
</dbReference>
<dbReference type="PANTHER" id="PTHR37809">
    <property type="entry name" value="RIBOSOMAL PROTEIN S12 METHYLTHIOTRANSFERASE ACCESSORY FACTOR YCAO"/>
    <property type="match status" value="1"/>
</dbReference>
<keyword evidence="4" id="KW-1185">Reference proteome</keyword>
<dbReference type="NCBIfam" id="TIGR03604">
    <property type="entry name" value="TOMM_cyclo_SagD"/>
    <property type="match status" value="1"/>
</dbReference>
<gene>
    <name evidence="3" type="ordered locus">sce7140</name>
</gene>
<dbReference type="Gene3D" id="3.30.40.250">
    <property type="match status" value="1"/>
</dbReference>
<evidence type="ECO:0000259" key="2">
    <source>
        <dbReference type="PROSITE" id="PS51664"/>
    </source>
</evidence>
<reference evidence="3 4" key="1">
    <citation type="journal article" date="2007" name="Nat. Biotechnol.">
        <title>Complete genome sequence of the myxobacterium Sorangium cellulosum.</title>
        <authorList>
            <person name="Schneiker S."/>
            <person name="Perlova O."/>
            <person name="Kaiser O."/>
            <person name="Gerth K."/>
            <person name="Alici A."/>
            <person name="Altmeyer M.O."/>
            <person name="Bartels D."/>
            <person name="Bekel T."/>
            <person name="Beyer S."/>
            <person name="Bode E."/>
            <person name="Bode H.B."/>
            <person name="Bolten C.J."/>
            <person name="Choudhuri J.V."/>
            <person name="Doss S."/>
            <person name="Elnakady Y.A."/>
            <person name="Frank B."/>
            <person name="Gaigalat L."/>
            <person name="Goesmann A."/>
            <person name="Groeger C."/>
            <person name="Gross F."/>
            <person name="Jelsbak L."/>
            <person name="Jelsbak L."/>
            <person name="Kalinowski J."/>
            <person name="Kegler C."/>
            <person name="Knauber T."/>
            <person name="Konietzny S."/>
            <person name="Kopp M."/>
            <person name="Krause L."/>
            <person name="Krug D."/>
            <person name="Linke B."/>
            <person name="Mahmud T."/>
            <person name="Martinez-Arias R."/>
            <person name="McHardy A.C."/>
            <person name="Merai M."/>
            <person name="Meyer F."/>
            <person name="Mormann S."/>
            <person name="Munoz-Dorado J."/>
            <person name="Perez J."/>
            <person name="Pradella S."/>
            <person name="Rachid S."/>
            <person name="Raddatz G."/>
            <person name="Rosenau F."/>
            <person name="Rueckert C."/>
            <person name="Sasse F."/>
            <person name="Scharfe M."/>
            <person name="Schuster S.C."/>
            <person name="Suen G."/>
            <person name="Treuner-Lange A."/>
            <person name="Velicer G.J."/>
            <person name="Vorholter F.-J."/>
            <person name="Weissman K.J."/>
            <person name="Welch R.D."/>
            <person name="Wenzel S.C."/>
            <person name="Whitworth D.E."/>
            <person name="Wilhelm S."/>
            <person name="Wittmann C."/>
            <person name="Bloecker H."/>
            <person name="Puehler A."/>
            <person name="Mueller R."/>
        </authorList>
    </citation>
    <scope>NUCLEOTIDE SEQUENCE [LARGE SCALE GENOMIC DNA]</scope>
    <source>
        <strain evidence="4">So ce56</strain>
    </source>
</reference>